<gene>
    <name evidence="9" type="ORF">SAMN05444695_11120</name>
</gene>
<dbReference type="GO" id="GO:0005886">
    <property type="term" value="C:plasma membrane"/>
    <property type="evidence" value="ECO:0007669"/>
    <property type="project" value="UniProtKB-SubCell"/>
</dbReference>
<keyword evidence="3" id="KW-1003">Cell membrane</keyword>
<keyword evidence="10" id="KW-1185">Reference proteome</keyword>
<evidence type="ECO:0000256" key="5">
    <source>
        <dbReference type="ARBA" id="ARBA00022989"/>
    </source>
</evidence>
<dbReference type="PANTHER" id="PTHR34584">
    <property type="entry name" value="NA(+)/H(+) ANTIPORTER SUBUNIT E1"/>
    <property type="match status" value="1"/>
</dbReference>
<evidence type="ECO:0000256" key="7">
    <source>
        <dbReference type="SAM" id="MobiDB-lite"/>
    </source>
</evidence>
<dbReference type="InterPro" id="IPR002758">
    <property type="entry name" value="Cation_antiport_E"/>
</dbReference>
<evidence type="ECO:0000256" key="6">
    <source>
        <dbReference type="ARBA" id="ARBA00023136"/>
    </source>
</evidence>
<dbReference type="RefSeq" id="WP_072739003.1">
    <property type="nucleotide sequence ID" value="NZ_CP048813.1"/>
</dbReference>
<feature type="transmembrane region" description="Helical" evidence="8">
    <location>
        <begin position="6"/>
        <end position="24"/>
    </location>
</feature>
<keyword evidence="5 8" id="KW-1133">Transmembrane helix</keyword>
<organism evidence="9 10">
    <name type="scientific">Rhodococcus triatomae</name>
    <dbReference type="NCBI Taxonomy" id="300028"/>
    <lineage>
        <taxon>Bacteria</taxon>
        <taxon>Bacillati</taxon>
        <taxon>Actinomycetota</taxon>
        <taxon>Actinomycetes</taxon>
        <taxon>Mycobacteriales</taxon>
        <taxon>Nocardiaceae</taxon>
        <taxon>Rhodococcus</taxon>
    </lineage>
</organism>
<dbReference type="AlphaFoldDB" id="A0A1G8NDX0"/>
<feature type="transmembrane region" description="Helical" evidence="8">
    <location>
        <begin position="31"/>
        <end position="50"/>
    </location>
</feature>
<evidence type="ECO:0000256" key="2">
    <source>
        <dbReference type="ARBA" id="ARBA00006228"/>
    </source>
</evidence>
<feature type="compositionally biased region" description="Low complexity" evidence="7">
    <location>
        <begin position="176"/>
        <end position="191"/>
    </location>
</feature>
<dbReference type="Proteomes" id="UP000183263">
    <property type="component" value="Unassembled WGS sequence"/>
</dbReference>
<dbReference type="PANTHER" id="PTHR34584:SF1">
    <property type="entry name" value="NA(+)_H(+) ANTIPORTER SUBUNIT E1"/>
    <property type="match status" value="1"/>
</dbReference>
<keyword evidence="4 8" id="KW-0812">Transmembrane</keyword>
<keyword evidence="6 8" id="KW-0472">Membrane</keyword>
<sequence length="197" mass="21409">MTRSGIVQIGALAWLTLVWVALWGSVTPGNIVAGLAVAVTIMVLLPLPHVPVEGRVHLLSLLKLLGVVIMYTAQSSIQVSWLAIRPSPPPVTGVLRHQFSIKSDLVLTLCIDVMNNIPGTMVIELDQARRIAYIHVLDVGSEKSVQQFYRTIHRLESLFIDAFERDSDWKPSPWHANGTAAAEASSATGGADTEDKP</sequence>
<evidence type="ECO:0000256" key="1">
    <source>
        <dbReference type="ARBA" id="ARBA00004651"/>
    </source>
</evidence>
<proteinExistence type="inferred from homology"/>
<comment type="similarity">
    <text evidence="2">Belongs to the CPA3 antiporters (TC 2.A.63) subunit E family.</text>
</comment>
<evidence type="ECO:0000256" key="4">
    <source>
        <dbReference type="ARBA" id="ARBA00022692"/>
    </source>
</evidence>
<evidence type="ECO:0000313" key="9">
    <source>
        <dbReference type="EMBL" id="SDI77720.1"/>
    </source>
</evidence>
<protein>
    <submittedName>
        <fullName evidence="9">Multicomponent Na+:H+ antiporter subunit E</fullName>
    </submittedName>
</protein>
<dbReference type="GO" id="GO:0008324">
    <property type="term" value="F:monoatomic cation transmembrane transporter activity"/>
    <property type="evidence" value="ECO:0007669"/>
    <property type="project" value="InterPro"/>
</dbReference>
<evidence type="ECO:0000256" key="3">
    <source>
        <dbReference type="ARBA" id="ARBA00022475"/>
    </source>
</evidence>
<name>A0A1G8NDX0_9NOCA</name>
<feature type="region of interest" description="Disordered" evidence="7">
    <location>
        <begin position="171"/>
        <end position="197"/>
    </location>
</feature>
<comment type="subcellular location">
    <subcellularLocation>
        <location evidence="1">Cell membrane</location>
        <topology evidence="1">Multi-pass membrane protein</topology>
    </subcellularLocation>
</comment>
<dbReference type="OrthoDB" id="3556991at2"/>
<dbReference type="Pfam" id="PF01899">
    <property type="entry name" value="MNHE"/>
    <property type="match status" value="1"/>
</dbReference>
<reference evidence="9 10" key="1">
    <citation type="submission" date="2016-10" db="EMBL/GenBank/DDBJ databases">
        <authorList>
            <person name="de Groot N.N."/>
        </authorList>
    </citation>
    <scope>NUCLEOTIDE SEQUENCE [LARGE SCALE GENOMIC DNA]</scope>
    <source>
        <strain evidence="9 10">DSM 44892</strain>
    </source>
</reference>
<evidence type="ECO:0000256" key="8">
    <source>
        <dbReference type="SAM" id="Phobius"/>
    </source>
</evidence>
<dbReference type="NCBIfam" id="NF006521">
    <property type="entry name" value="PRK08965.1-5"/>
    <property type="match status" value="1"/>
</dbReference>
<dbReference type="EMBL" id="FNDN01000011">
    <property type="protein sequence ID" value="SDI77720.1"/>
    <property type="molecule type" value="Genomic_DNA"/>
</dbReference>
<accession>A0A1G8NDX0</accession>
<evidence type="ECO:0000313" key="10">
    <source>
        <dbReference type="Proteomes" id="UP000183263"/>
    </source>
</evidence>